<proteinExistence type="predicted"/>
<protein>
    <submittedName>
        <fullName evidence="1">Uncharacterized protein</fullName>
    </submittedName>
</protein>
<evidence type="ECO:0000313" key="2">
    <source>
        <dbReference type="Proteomes" id="UP000324632"/>
    </source>
</evidence>
<organism evidence="1 2">
    <name type="scientific">Triplophysa tibetana</name>
    <dbReference type="NCBI Taxonomy" id="1572043"/>
    <lineage>
        <taxon>Eukaryota</taxon>
        <taxon>Metazoa</taxon>
        <taxon>Chordata</taxon>
        <taxon>Craniata</taxon>
        <taxon>Vertebrata</taxon>
        <taxon>Euteleostomi</taxon>
        <taxon>Actinopterygii</taxon>
        <taxon>Neopterygii</taxon>
        <taxon>Teleostei</taxon>
        <taxon>Ostariophysi</taxon>
        <taxon>Cypriniformes</taxon>
        <taxon>Nemacheilidae</taxon>
        <taxon>Triplophysa</taxon>
    </lineage>
</organism>
<dbReference type="AlphaFoldDB" id="A0A5A9PMN0"/>
<dbReference type="Proteomes" id="UP000324632">
    <property type="component" value="Chromosome 3"/>
</dbReference>
<name>A0A5A9PMN0_9TELE</name>
<gene>
    <name evidence="1" type="ORF">E1301_Tti008648</name>
</gene>
<dbReference type="EMBL" id="SOYY01000003">
    <property type="protein sequence ID" value="KAA0722852.1"/>
    <property type="molecule type" value="Genomic_DNA"/>
</dbReference>
<keyword evidence="2" id="KW-1185">Reference proteome</keyword>
<accession>A0A5A9PMN0</accession>
<reference evidence="1 2" key="1">
    <citation type="journal article" date="2019" name="Mol. Ecol. Resour.">
        <title>Chromosome-level genome assembly of Triplophysa tibetana, a fish adapted to the harsh high-altitude environment of the Tibetan Plateau.</title>
        <authorList>
            <person name="Yang X."/>
            <person name="Liu H."/>
            <person name="Ma Z."/>
            <person name="Zou Y."/>
            <person name="Zou M."/>
            <person name="Mao Y."/>
            <person name="Li X."/>
            <person name="Wang H."/>
            <person name="Chen T."/>
            <person name="Wang W."/>
            <person name="Yang R."/>
        </authorList>
    </citation>
    <scope>NUCLEOTIDE SEQUENCE [LARGE SCALE GENOMIC DNA]</scope>
    <source>
        <strain evidence="1">TTIB1903HZAU</strain>
        <tissue evidence="1">Muscle</tissue>
    </source>
</reference>
<evidence type="ECO:0000313" key="1">
    <source>
        <dbReference type="EMBL" id="KAA0722852.1"/>
    </source>
</evidence>
<comment type="caution">
    <text evidence="1">The sequence shown here is derived from an EMBL/GenBank/DDBJ whole genome shotgun (WGS) entry which is preliminary data.</text>
</comment>
<sequence length="208" mass="23180">MVRRFKAPVLSVSVYERNHGYRDKCPRGHLSPEVLPRLPETFLCTDSLISPILRRTEPDPRSKPATGLRTPVNAASLPLAAKPCAYVFNAAGPETDLSFDIDRLPSIDTPSSIRFTPLQARHRPQQQVPVKLTVDLRCDFFSIRATSLGFRSTVAQVFPGSRYPSALLAYLTSSIKGCAAGVSHVIYWDLRYWRTTLQCSAAWQPVAH</sequence>